<dbReference type="InterPro" id="IPR036893">
    <property type="entry name" value="SBP_sf"/>
</dbReference>
<evidence type="ECO:0000256" key="4">
    <source>
        <dbReference type="SAM" id="MobiDB-lite"/>
    </source>
</evidence>
<feature type="region of interest" description="Disordered" evidence="4">
    <location>
        <begin position="273"/>
        <end position="300"/>
    </location>
</feature>
<dbReference type="InterPro" id="IPR004333">
    <property type="entry name" value="SBP_dom"/>
</dbReference>
<evidence type="ECO:0000313" key="6">
    <source>
        <dbReference type="EMBL" id="CAD9201864.1"/>
    </source>
</evidence>
<name>A0A7S1SKP5_9CHLO</name>
<evidence type="ECO:0000256" key="1">
    <source>
        <dbReference type="ARBA" id="ARBA00022723"/>
    </source>
</evidence>
<dbReference type="Pfam" id="PF03110">
    <property type="entry name" value="SBP"/>
    <property type="match status" value="1"/>
</dbReference>
<dbReference type="PANTHER" id="PTHR31251">
    <property type="entry name" value="SQUAMOSA PROMOTER-BINDING-LIKE PROTEIN 4"/>
    <property type="match status" value="1"/>
</dbReference>
<feature type="region of interest" description="Disordered" evidence="4">
    <location>
        <begin position="112"/>
        <end position="156"/>
    </location>
</feature>
<dbReference type="SUPFAM" id="SSF103612">
    <property type="entry name" value="SBT domain"/>
    <property type="match status" value="1"/>
</dbReference>
<evidence type="ECO:0000256" key="3">
    <source>
        <dbReference type="ARBA" id="ARBA00022833"/>
    </source>
</evidence>
<protein>
    <recommendedName>
        <fullName evidence="5">SBP-type domain-containing protein</fullName>
    </recommendedName>
</protein>
<evidence type="ECO:0000256" key="2">
    <source>
        <dbReference type="ARBA" id="ARBA00022771"/>
    </source>
</evidence>
<sequence length="487" mass="52770">MSSNSCFGEPTSASPADGTGSGTPHLHSGFPQANLSPVGARRGHVLDSRRRYYPMSDSGAFLPGVTSQGVPHDIAGGAALHEADALLRGSRLDCHHPLDPIRDLHSGFGSFSEHGESGFTPRQFPLQPRPSFPGSHYPGQPSNEQAHPMRNPSTGTSLSQWYGTHGPPKGFSQFDVAARNSRLESFGRAPSDQSVHLHFDMNRDRGIHVSEVDYARLSRGEQQRRHDAGIESSGNPLLQLWWGQFSGGGTDERAMAGFSQQEWNEVAARWEAGQGKKREEGNQHRLRPQPRPTGYPGKADLAAFLHPYGAPPLGAGSKSMASDGMPPALGGGGSSQEYAASRRLSREGPADFFPGDGGNSATTGAPKRHEIGNKAKRGKPTLQKLSSSKPISGDAVFVCYVCHETTDASHMKSYLRNRKICDHCRSADSCLKNGRPVKYCQLCSWIHPVIEFDVGRKSCRTELKRHNERRRNAKKLAIQAAVDASAS</sequence>
<feature type="compositionally biased region" description="Basic and acidic residues" evidence="4">
    <location>
        <begin position="274"/>
        <end position="283"/>
    </location>
</feature>
<dbReference type="PANTHER" id="PTHR31251:SF169">
    <property type="entry name" value="SQUAMOSA PROMOTER-BINDING-LIKE PROTEIN 8"/>
    <property type="match status" value="1"/>
</dbReference>
<keyword evidence="3" id="KW-0862">Zinc</keyword>
<evidence type="ECO:0000259" key="5">
    <source>
        <dbReference type="PROSITE" id="PS51141"/>
    </source>
</evidence>
<dbReference type="GO" id="GO:0003677">
    <property type="term" value="F:DNA binding"/>
    <property type="evidence" value="ECO:0007669"/>
    <property type="project" value="InterPro"/>
</dbReference>
<feature type="region of interest" description="Disordered" evidence="4">
    <location>
        <begin position="1"/>
        <end position="40"/>
    </location>
</feature>
<dbReference type="PROSITE" id="PS51141">
    <property type="entry name" value="ZF_SBP"/>
    <property type="match status" value="1"/>
</dbReference>
<dbReference type="GO" id="GO:0008270">
    <property type="term" value="F:zinc ion binding"/>
    <property type="evidence" value="ECO:0007669"/>
    <property type="project" value="UniProtKB-KW"/>
</dbReference>
<proteinExistence type="predicted"/>
<keyword evidence="1" id="KW-0479">Metal-binding</keyword>
<dbReference type="InterPro" id="IPR044817">
    <property type="entry name" value="SBP-like"/>
</dbReference>
<reference evidence="6" key="1">
    <citation type="submission" date="2021-01" db="EMBL/GenBank/DDBJ databases">
        <authorList>
            <person name="Corre E."/>
            <person name="Pelletier E."/>
            <person name="Niang G."/>
            <person name="Scheremetjew M."/>
            <person name="Finn R."/>
            <person name="Kale V."/>
            <person name="Holt S."/>
            <person name="Cochrane G."/>
            <person name="Meng A."/>
            <person name="Brown T."/>
            <person name="Cohen L."/>
        </authorList>
    </citation>
    <scope>NUCLEOTIDE SEQUENCE</scope>
    <source>
        <strain evidence="6">PLY429</strain>
    </source>
</reference>
<keyword evidence="2" id="KW-0863">Zinc-finger</keyword>
<gene>
    <name evidence="6" type="ORF">TCHU04912_LOCUS4097</name>
</gene>
<feature type="region of interest" description="Disordered" evidence="4">
    <location>
        <begin position="315"/>
        <end position="387"/>
    </location>
</feature>
<dbReference type="EMBL" id="HBGG01008152">
    <property type="protein sequence ID" value="CAD9201864.1"/>
    <property type="molecule type" value="Transcribed_RNA"/>
</dbReference>
<feature type="compositionally biased region" description="Polar residues" evidence="4">
    <location>
        <begin position="1"/>
        <end position="14"/>
    </location>
</feature>
<dbReference type="Gene3D" id="4.10.1100.10">
    <property type="entry name" value="Transcription factor, SBP-box domain"/>
    <property type="match status" value="1"/>
</dbReference>
<feature type="compositionally biased region" description="Polar residues" evidence="4">
    <location>
        <begin position="140"/>
        <end position="156"/>
    </location>
</feature>
<dbReference type="GO" id="GO:0005634">
    <property type="term" value="C:nucleus"/>
    <property type="evidence" value="ECO:0007669"/>
    <property type="project" value="InterPro"/>
</dbReference>
<accession>A0A7S1SKP5</accession>
<feature type="domain" description="SBP-type" evidence="5">
    <location>
        <begin position="396"/>
        <end position="473"/>
    </location>
</feature>
<organism evidence="6">
    <name type="scientific">Tetraselmis chuii</name>
    <dbReference type="NCBI Taxonomy" id="63592"/>
    <lineage>
        <taxon>Eukaryota</taxon>
        <taxon>Viridiplantae</taxon>
        <taxon>Chlorophyta</taxon>
        <taxon>core chlorophytes</taxon>
        <taxon>Chlorodendrophyceae</taxon>
        <taxon>Chlorodendrales</taxon>
        <taxon>Chlorodendraceae</taxon>
        <taxon>Tetraselmis</taxon>
    </lineage>
</organism>
<dbReference type="AlphaFoldDB" id="A0A7S1SKP5"/>